<dbReference type="AlphaFoldDB" id="A0A841IWJ6"/>
<proteinExistence type="predicted"/>
<dbReference type="Pfam" id="PF01527">
    <property type="entry name" value="HTH_Tnp_1"/>
    <property type="match status" value="1"/>
</dbReference>
<feature type="region of interest" description="Disordered" evidence="1">
    <location>
        <begin position="64"/>
        <end position="89"/>
    </location>
</feature>
<evidence type="ECO:0000256" key="1">
    <source>
        <dbReference type="SAM" id="MobiDB-lite"/>
    </source>
</evidence>
<comment type="caution">
    <text evidence="2">The sequence shown here is derived from an EMBL/GenBank/DDBJ whole genome shotgun (WGS) entry which is preliminary data.</text>
</comment>
<dbReference type="Proteomes" id="UP000536604">
    <property type="component" value="Unassembled WGS sequence"/>
</dbReference>
<dbReference type="GO" id="GO:0004803">
    <property type="term" value="F:transposase activity"/>
    <property type="evidence" value="ECO:0007669"/>
    <property type="project" value="InterPro"/>
</dbReference>
<protein>
    <submittedName>
        <fullName evidence="2">Transposase-like protein</fullName>
    </submittedName>
</protein>
<gene>
    <name evidence="2" type="ORF">FHS13_002518</name>
</gene>
<dbReference type="InterPro" id="IPR009057">
    <property type="entry name" value="Homeodomain-like_sf"/>
</dbReference>
<dbReference type="GO" id="GO:0006313">
    <property type="term" value="P:DNA transposition"/>
    <property type="evidence" value="ECO:0007669"/>
    <property type="project" value="InterPro"/>
</dbReference>
<dbReference type="RefSeq" id="WP_221442839.1">
    <property type="nucleotide sequence ID" value="NZ_JACHJO010000007.1"/>
</dbReference>
<reference evidence="2 3" key="1">
    <citation type="submission" date="2020-08" db="EMBL/GenBank/DDBJ databases">
        <title>Genomic Encyclopedia of Type Strains, Phase III (KMG-III): the genomes of soil and plant-associated and newly described type strains.</title>
        <authorList>
            <person name="Whitman W."/>
        </authorList>
    </citation>
    <scope>NUCLEOTIDE SEQUENCE [LARGE SCALE GENOMIC DNA]</scope>
    <source>
        <strain evidence="2 3">CECT 8712</strain>
    </source>
</reference>
<name>A0A841IWJ6_9ACTN</name>
<dbReference type="GO" id="GO:0003677">
    <property type="term" value="F:DNA binding"/>
    <property type="evidence" value="ECO:0007669"/>
    <property type="project" value="InterPro"/>
</dbReference>
<accession>A0A841IWJ6</accession>
<organism evidence="2 3">
    <name type="scientific">Nocardiopsis algeriensis</name>
    <dbReference type="NCBI Taxonomy" id="1478215"/>
    <lineage>
        <taxon>Bacteria</taxon>
        <taxon>Bacillati</taxon>
        <taxon>Actinomycetota</taxon>
        <taxon>Actinomycetes</taxon>
        <taxon>Streptosporangiales</taxon>
        <taxon>Nocardiopsidaceae</taxon>
        <taxon>Nocardiopsis</taxon>
    </lineage>
</organism>
<dbReference type="SUPFAM" id="SSF46689">
    <property type="entry name" value="Homeodomain-like"/>
    <property type="match status" value="1"/>
</dbReference>
<evidence type="ECO:0000313" key="3">
    <source>
        <dbReference type="Proteomes" id="UP000536604"/>
    </source>
</evidence>
<dbReference type="EMBL" id="JACHJO010000007">
    <property type="protein sequence ID" value="MBB6120561.1"/>
    <property type="molecule type" value="Genomic_DNA"/>
</dbReference>
<evidence type="ECO:0000313" key="2">
    <source>
        <dbReference type="EMBL" id="MBB6120561.1"/>
    </source>
</evidence>
<sequence length="140" mass="15667">MTSHDLQAADEGPRTDRPKRRTFTPAYKLRILQTYDSTPAGEKGALLRQEGLYDSSIQLWRRQRDAGELTTSSAGKPAPAKKKTPEQAELEQLRKEKARLERANARMSKKLQQTEAAMEILGKAHALLEMVSESADSENS</sequence>
<dbReference type="InterPro" id="IPR002514">
    <property type="entry name" value="Transposase_8"/>
</dbReference>
<feature type="region of interest" description="Disordered" evidence="1">
    <location>
        <begin position="1"/>
        <end position="25"/>
    </location>
</feature>
<keyword evidence="3" id="KW-1185">Reference proteome</keyword>